<dbReference type="PROSITE" id="PS50106">
    <property type="entry name" value="PDZ"/>
    <property type="match status" value="2"/>
</dbReference>
<dbReference type="PANTHER" id="PTHR12345">
    <property type="entry name" value="SYNTENIN RELATED"/>
    <property type="match status" value="1"/>
</dbReference>
<organism evidence="4 5">
    <name type="scientific">Sphaeroforma arctica JP610</name>
    <dbReference type="NCBI Taxonomy" id="667725"/>
    <lineage>
        <taxon>Eukaryota</taxon>
        <taxon>Ichthyosporea</taxon>
        <taxon>Ichthyophonida</taxon>
        <taxon>Sphaeroforma</taxon>
    </lineage>
</organism>
<feature type="compositionally biased region" description="Acidic residues" evidence="2">
    <location>
        <begin position="292"/>
        <end position="315"/>
    </location>
</feature>
<dbReference type="GO" id="GO:0005886">
    <property type="term" value="C:plasma membrane"/>
    <property type="evidence" value="ECO:0007669"/>
    <property type="project" value="TreeGrafter"/>
</dbReference>
<feature type="domain" description="PDZ" evidence="3">
    <location>
        <begin position="503"/>
        <end position="575"/>
    </location>
</feature>
<dbReference type="InterPro" id="IPR051230">
    <property type="entry name" value="APP-Binding"/>
</dbReference>
<evidence type="ECO:0000259" key="3">
    <source>
        <dbReference type="PROSITE" id="PS50106"/>
    </source>
</evidence>
<protein>
    <recommendedName>
        <fullName evidence="3">PDZ domain-containing protein</fullName>
    </recommendedName>
</protein>
<evidence type="ECO:0000256" key="2">
    <source>
        <dbReference type="SAM" id="MobiDB-lite"/>
    </source>
</evidence>
<feature type="compositionally biased region" description="Polar residues" evidence="2">
    <location>
        <begin position="107"/>
        <end position="126"/>
    </location>
</feature>
<evidence type="ECO:0000313" key="4">
    <source>
        <dbReference type="EMBL" id="KNC84760.1"/>
    </source>
</evidence>
<feature type="compositionally biased region" description="Basic residues" evidence="2">
    <location>
        <begin position="78"/>
        <end position="87"/>
    </location>
</feature>
<dbReference type="PANTHER" id="PTHR12345:SF16">
    <property type="entry name" value="X11L, ISOFORM F-RELATED"/>
    <property type="match status" value="1"/>
</dbReference>
<keyword evidence="1" id="KW-0677">Repeat</keyword>
<feature type="region of interest" description="Disordered" evidence="2">
    <location>
        <begin position="282"/>
        <end position="439"/>
    </location>
</feature>
<feature type="domain" description="PDZ" evidence="3">
    <location>
        <begin position="594"/>
        <end position="657"/>
    </location>
</feature>
<dbReference type="InterPro" id="IPR036034">
    <property type="entry name" value="PDZ_sf"/>
</dbReference>
<dbReference type="Proteomes" id="UP000054560">
    <property type="component" value="Unassembled WGS sequence"/>
</dbReference>
<sequence length="693" mass="75394">MATEHDEDVEVRVSDADSDAHEKAEAASDNGTEALKGDQDSLDVEAPSKPQASASEDDRDTYESCGGTSDDSLTGNAQKKKRKKKSKLGLDGTVTEPEEDIVPISGSEPQTPDTAGDANSKQNGDTSKIARDTNAELSAKKSGTDTGTTDGADGEKERKHRHHRTHTYSRETSHNADAAETNQFVDEDDKARAKRERKEARKALKEQLRKERKVEKEIEEAARLKREAEERARIEAQRIAEEKRRKLEHHQKMKAAKLAKRDAHVKYLERMLTELQTRLANARLDLERVQDIDTDDSLSDTSIDTDTDTPSDSDSDSYGSSRKKKSSGKPMGHVNARGPPMRTRPPSGARPLSGGRGMHYGPHPNRNGPVLRVNSRGQPVPGTGPLSREGSTQPAAYGGPGGPPGPPHMQRPHSRGNSNTPQRNHIGVSPQGHHLPPAANSRAQTLYSSTDPQSYGVDAKSQLEADMDQYRRITYEKAKGSERVAAEDLDAFSTANEGGRQTQVTLRKTPDESLGFMITETSRSSLLPCVFVSHIYPGGAASRSHLLHVGDTILAVNGVSLVGLPFKESLKLFKDLSVGTEINLTVVPVDPAVTVTIDRRMSPAGKLGLDVLHAEIVAVDRGGAAEIAGVKPGHLILEVNGQSVVGWDHESIVRSMKAEIVTLKTMPRDLFATLMKHETSRLEKKPKGANRNI</sequence>
<feature type="compositionally biased region" description="Basic residues" evidence="2">
    <location>
        <begin position="158"/>
        <end position="167"/>
    </location>
</feature>
<dbReference type="RefSeq" id="XP_014158662.1">
    <property type="nucleotide sequence ID" value="XM_014303187.1"/>
</dbReference>
<dbReference type="Gene3D" id="2.30.42.10">
    <property type="match status" value="2"/>
</dbReference>
<keyword evidence="5" id="KW-1185">Reference proteome</keyword>
<dbReference type="CDD" id="cd06720">
    <property type="entry name" value="PDZ1_APBA1_3-like"/>
    <property type="match status" value="1"/>
</dbReference>
<evidence type="ECO:0000256" key="1">
    <source>
        <dbReference type="ARBA" id="ARBA00022737"/>
    </source>
</evidence>
<name>A0A0L0G6W6_9EUKA</name>
<dbReference type="eggNOG" id="KOG3605">
    <property type="taxonomic scope" value="Eukaryota"/>
</dbReference>
<feature type="compositionally biased region" description="Basic and acidic residues" evidence="2">
    <location>
        <begin position="10"/>
        <end position="26"/>
    </location>
</feature>
<dbReference type="CDD" id="cd06503">
    <property type="entry name" value="ATP-synt_Fo_b"/>
    <property type="match status" value="1"/>
</dbReference>
<gene>
    <name evidence="4" type="ORF">SARC_03031</name>
</gene>
<proteinExistence type="predicted"/>
<dbReference type="EMBL" id="KQ241742">
    <property type="protein sequence ID" value="KNC84760.1"/>
    <property type="molecule type" value="Genomic_DNA"/>
</dbReference>
<dbReference type="Pfam" id="PF00595">
    <property type="entry name" value="PDZ"/>
    <property type="match status" value="2"/>
</dbReference>
<dbReference type="SUPFAM" id="SSF50156">
    <property type="entry name" value="PDZ domain-like"/>
    <property type="match status" value="2"/>
</dbReference>
<evidence type="ECO:0000313" key="5">
    <source>
        <dbReference type="Proteomes" id="UP000054560"/>
    </source>
</evidence>
<dbReference type="OrthoDB" id="5987010at2759"/>
<dbReference type="GO" id="GO:0005737">
    <property type="term" value="C:cytoplasm"/>
    <property type="evidence" value="ECO:0007669"/>
    <property type="project" value="TreeGrafter"/>
</dbReference>
<dbReference type="AlphaFoldDB" id="A0A0L0G6W6"/>
<dbReference type="STRING" id="667725.A0A0L0G6W6"/>
<dbReference type="InterPro" id="IPR001478">
    <property type="entry name" value="PDZ"/>
</dbReference>
<accession>A0A0L0G6W6</accession>
<dbReference type="SMART" id="SM00228">
    <property type="entry name" value="PDZ"/>
    <property type="match status" value="2"/>
</dbReference>
<feature type="region of interest" description="Disordered" evidence="2">
    <location>
        <begin position="1"/>
        <end position="201"/>
    </location>
</feature>
<feature type="compositionally biased region" description="Basic and acidic residues" evidence="2">
    <location>
        <begin position="128"/>
        <end position="143"/>
    </location>
</feature>
<feature type="compositionally biased region" description="Polar residues" evidence="2">
    <location>
        <begin position="66"/>
        <end position="77"/>
    </location>
</feature>
<reference evidence="4 5" key="1">
    <citation type="submission" date="2011-02" db="EMBL/GenBank/DDBJ databases">
        <title>The Genome Sequence of Sphaeroforma arctica JP610.</title>
        <authorList>
            <consortium name="The Broad Institute Genome Sequencing Platform"/>
            <person name="Russ C."/>
            <person name="Cuomo C."/>
            <person name="Young S.K."/>
            <person name="Zeng Q."/>
            <person name="Gargeya S."/>
            <person name="Alvarado L."/>
            <person name="Berlin A."/>
            <person name="Chapman S.B."/>
            <person name="Chen Z."/>
            <person name="Freedman E."/>
            <person name="Gellesch M."/>
            <person name="Goldberg J."/>
            <person name="Griggs A."/>
            <person name="Gujja S."/>
            <person name="Heilman E."/>
            <person name="Heiman D."/>
            <person name="Howarth C."/>
            <person name="Mehta T."/>
            <person name="Neiman D."/>
            <person name="Pearson M."/>
            <person name="Roberts A."/>
            <person name="Saif S."/>
            <person name="Shea T."/>
            <person name="Shenoy N."/>
            <person name="Sisk P."/>
            <person name="Stolte C."/>
            <person name="Sykes S."/>
            <person name="White J."/>
            <person name="Yandava C."/>
            <person name="Burger G."/>
            <person name="Gray M.W."/>
            <person name="Holland P.W.H."/>
            <person name="King N."/>
            <person name="Lang F.B.F."/>
            <person name="Roger A.J."/>
            <person name="Ruiz-Trillo I."/>
            <person name="Haas B."/>
            <person name="Nusbaum C."/>
            <person name="Birren B."/>
        </authorList>
    </citation>
    <scope>NUCLEOTIDE SEQUENCE [LARGE SCALE GENOMIC DNA]</scope>
    <source>
        <strain evidence="4 5">JP610</strain>
    </source>
</reference>
<dbReference type="GeneID" id="25903535"/>